<dbReference type="GO" id="GO:0005319">
    <property type="term" value="F:lipid transporter activity"/>
    <property type="evidence" value="ECO:0000318"/>
    <property type="project" value="GO_Central"/>
</dbReference>
<evidence type="ECO:0000256" key="7">
    <source>
        <dbReference type="ARBA" id="ARBA00022840"/>
    </source>
</evidence>
<evidence type="ECO:0000256" key="8">
    <source>
        <dbReference type="ARBA" id="ARBA00022989"/>
    </source>
</evidence>
<dbReference type="VEuPathDB" id="GiardiaDB:GL50803_16575"/>
<dbReference type="CDD" id="cd03263">
    <property type="entry name" value="ABC_subfamily_A"/>
    <property type="match status" value="1"/>
</dbReference>
<dbReference type="InterPro" id="IPR017871">
    <property type="entry name" value="ABC_transporter-like_CS"/>
</dbReference>
<name>A8BQT7_GIAIC</name>
<dbReference type="InterPro" id="IPR026082">
    <property type="entry name" value="ABCA"/>
</dbReference>
<dbReference type="PANTHER" id="PTHR19229">
    <property type="entry name" value="ATP-BINDING CASSETTE TRANSPORTER SUBFAMILY A ABCA"/>
    <property type="match status" value="1"/>
</dbReference>
<keyword evidence="3" id="KW-0813">Transport</keyword>
<dbReference type="Proteomes" id="UP000001548">
    <property type="component" value="Unassembled WGS sequence"/>
</dbReference>
<dbReference type="GO" id="GO:0006869">
    <property type="term" value="P:lipid transport"/>
    <property type="evidence" value="ECO:0000318"/>
    <property type="project" value="GO_Central"/>
</dbReference>
<dbReference type="InterPro" id="IPR013525">
    <property type="entry name" value="ABC2_TM"/>
</dbReference>
<evidence type="ECO:0000256" key="3">
    <source>
        <dbReference type="ARBA" id="ARBA00022448"/>
    </source>
</evidence>
<dbReference type="HOGENOM" id="CLU_285522_0_0_1"/>
<comment type="similarity">
    <text evidence="2">Belongs to the ABC transporter superfamily. ABCA family.</text>
</comment>
<dbReference type="KEGG" id="gla:GL50803_0016575"/>
<dbReference type="Pfam" id="PF00005">
    <property type="entry name" value="ABC_tran"/>
    <property type="match status" value="1"/>
</dbReference>
<dbReference type="RefSeq" id="XP_001705484.1">
    <property type="nucleotide sequence ID" value="XM_001705432.1"/>
</dbReference>
<evidence type="ECO:0000256" key="9">
    <source>
        <dbReference type="ARBA" id="ARBA00023136"/>
    </source>
</evidence>
<sequence>MVLGEDSPLAKSRRNRQWLGVFLKNWTLFCASFGGFLSVLVLTFVLMLCIILLHRYYLNSVSTASLKYDVTGGPSGDSSNDSNIVVGNWISNPYPSLAPTNIFNIHYLSHFDLGSLLYSNTLGQSKGYLSALEKPFNDISLGLALRTEYGTTSVIRTNPAHELVSDSTQNYLALKAKVPYYTNFTSYYDNYLYMNFTGPGVEYSKAPDNITAAGVSNEDKLFYHAKRTSELYRDAVSNTSNPIYYNDGIVGIKVNEIPSFGIRFGQAVSPSPIRIARESDGDVLSIDYSYDTFFYSKMQAYYIDQTDHDRLLEIQVLHFHLCLRNMVNQIYGVSTSATGSVEVDGPLIIGKNAPFWRRSTGDFLGPDGMTPLLLGLVIPLLMFIVSPLMIFALVEEKSSGMVHLHSMMGQRYTNRWLADFTYNFILSFCVAVLLVIMCYAGDLNGIRMNTFAAWLPMFLLFSANVAIFSAFIAAFFESGRIAALLAVVIAFGYAVGGFLGTANFASTTIIDRSISPWFALIPFFGPISVHSQLQSLAILQTDSLYLHITDLRFYVYDSLLSRAYVGQSVSISLILSVISTVLMALLSMYIDLVMPKKTGIPNHWLFFLLPVVNKVDKLRGRRTKHITTGSICKAVTWALVHPDRMCCSQRRNTHISLMDSTDFKPYIPESERSKEEHVPGHLLSTAVDPLSPNGGRFESSTQVTSNAMSIDHLKTIKSTTHIDCISESDVSAESKRAKCATKGFNERPVLIRAIDLTKTYPATRLSPEKHAVRGVSFTVAEGECLGLLGPNGAAKTTTINILTMLHRATTGEAYVLDKSLVDPYNKAYIQSVTGICPQFDILYPTLTCRQHLKYSCRLKNIAKEDEKTHIDELLESVGLVEKANSKVKSLSGGQKRRLSVAIALTGSPSVLYLDEPSTGLDPVSKRLLWNIILRIRSHRAILLTTHAMDEAQALCNRIAIMDRGLLKCIGKCTYLQERYGGALQIMVEVTHDSKPGSGVTVNGVSLNYELEEMGHKLMEETFGSSVLLRNNVAGTLTYDVSDKLTAPHAFIEMAKLARTQKKVICDWSLLQASLDRVFFNVILSS</sequence>
<dbReference type="InterPro" id="IPR003593">
    <property type="entry name" value="AAA+_ATPase"/>
</dbReference>
<evidence type="ECO:0000256" key="4">
    <source>
        <dbReference type="ARBA" id="ARBA00022692"/>
    </source>
</evidence>
<evidence type="ECO:0000256" key="5">
    <source>
        <dbReference type="ARBA" id="ARBA00022737"/>
    </source>
</evidence>
<keyword evidence="11" id="KW-1185">Reference proteome</keyword>
<dbReference type="InterPro" id="IPR003439">
    <property type="entry name" value="ABC_transporter-like_ATP-bd"/>
</dbReference>
<comment type="caution">
    <text evidence="10">The sequence shown here is derived from an EMBL/GenBank/DDBJ whole genome shotgun (WGS) entry which is preliminary data.</text>
</comment>
<evidence type="ECO:0000313" key="11">
    <source>
        <dbReference type="Proteomes" id="UP000001548"/>
    </source>
</evidence>
<keyword evidence="5" id="KW-0677">Repeat</keyword>
<keyword evidence="9" id="KW-0472">Membrane</keyword>
<dbReference type="SMART" id="SM00382">
    <property type="entry name" value="AAA"/>
    <property type="match status" value="1"/>
</dbReference>
<protein>
    <submittedName>
        <fullName evidence="10">ABC transporter family protein</fullName>
    </submittedName>
</protein>
<dbReference type="FunFam" id="3.40.50.300:FF:000335">
    <property type="entry name" value="ATP binding cassette subfamily A member 5"/>
    <property type="match status" value="1"/>
</dbReference>
<keyword evidence="7" id="KW-0067">ATP-binding</keyword>
<dbReference type="Pfam" id="PF12698">
    <property type="entry name" value="ABC2_membrane_3"/>
    <property type="match status" value="1"/>
</dbReference>
<keyword evidence="6" id="KW-0547">Nucleotide-binding</keyword>
<dbReference type="GO" id="GO:0042626">
    <property type="term" value="F:ATPase-coupled transmembrane transporter activity"/>
    <property type="evidence" value="ECO:0000318"/>
    <property type="project" value="GO_Central"/>
</dbReference>
<keyword evidence="4" id="KW-0812">Transmembrane</keyword>
<dbReference type="PROSITE" id="PS50893">
    <property type="entry name" value="ABC_TRANSPORTER_2"/>
    <property type="match status" value="1"/>
</dbReference>
<evidence type="ECO:0000313" key="10">
    <source>
        <dbReference type="EMBL" id="KAE8304947.1"/>
    </source>
</evidence>
<dbReference type="PANTHER" id="PTHR19229:SF36">
    <property type="entry name" value="ATP-BINDING CASSETTE SUB-FAMILY A MEMBER 2"/>
    <property type="match status" value="1"/>
</dbReference>
<dbReference type="SUPFAM" id="SSF52540">
    <property type="entry name" value="P-loop containing nucleoside triphosphate hydrolases"/>
    <property type="match status" value="1"/>
</dbReference>
<dbReference type="InterPro" id="IPR027417">
    <property type="entry name" value="P-loop_NTPase"/>
</dbReference>
<dbReference type="PROSITE" id="PS00211">
    <property type="entry name" value="ABC_TRANSPORTER_1"/>
    <property type="match status" value="1"/>
</dbReference>
<dbReference type="GO" id="GO:0016887">
    <property type="term" value="F:ATP hydrolysis activity"/>
    <property type="evidence" value="ECO:0007669"/>
    <property type="project" value="InterPro"/>
</dbReference>
<keyword evidence="8" id="KW-1133">Transmembrane helix</keyword>
<dbReference type="GeneID" id="5698349"/>
<organism evidence="10 11">
    <name type="scientific">Giardia intestinalis (strain ATCC 50803 / WB clone C6)</name>
    <name type="common">Giardia lamblia</name>
    <dbReference type="NCBI Taxonomy" id="184922"/>
    <lineage>
        <taxon>Eukaryota</taxon>
        <taxon>Metamonada</taxon>
        <taxon>Diplomonadida</taxon>
        <taxon>Hexamitidae</taxon>
        <taxon>Giardiinae</taxon>
        <taxon>Giardia</taxon>
    </lineage>
</organism>
<reference evidence="10 11" key="1">
    <citation type="journal article" date="2007" name="Science">
        <title>Genomic minimalism in the early diverging intestinal parasite Giardia lamblia.</title>
        <authorList>
            <person name="Morrison H.G."/>
            <person name="McArthur A.G."/>
            <person name="Gillin F.D."/>
            <person name="Aley S.B."/>
            <person name="Adam R.D."/>
            <person name="Olsen G.J."/>
            <person name="Best A.A."/>
            <person name="Cande W.Z."/>
            <person name="Chen F."/>
            <person name="Cipriano M.J."/>
            <person name="Davids B.J."/>
            <person name="Dawson S.C."/>
            <person name="Elmendorf H.G."/>
            <person name="Hehl A.B."/>
            <person name="Holder M.E."/>
            <person name="Huse S.M."/>
            <person name="Kim U.U."/>
            <person name="Lasek-Nesselquist E."/>
            <person name="Manning G."/>
            <person name="Nigam A."/>
            <person name="Nixon J.E."/>
            <person name="Palm D."/>
            <person name="Passamaneck N.E."/>
            <person name="Prabhu A."/>
            <person name="Reich C.I."/>
            <person name="Reiner D.S."/>
            <person name="Samuelson J."/>
            <person name="Svard S.G."/>
            <person name="Sogin M.L."/>
        </authorList>
    </citation>
    <scope>NUCLEOTIDE SEQUENCE [LARGE SCALE GENOMIC DNA]</scope>
    <source>
        <strain evidence="10 11">WB C6</strain>
    </source>
</reference>
<dbReference type="EMBL" id="AACB03000001">
    <property type="protein sequence ID" value="KAE8304947.1"/>
    <property type="molecule type" value="Genomic_DNA"/>
</dbReference>
<dbReference type="GO" id="GO:0016020">
    <property type="term" value="C:membrane"/>
    <property type="evidence" value="ECO:0007669"/>
    <property type="project" value="UniProtKB-SubCell"/>
</dbReference>
<gene>
    <name evidence="10" type="ORF">GL50803_0016575</name>
</gene>
<proteinExistence type="inferred from homology"/>
<accession>A8BQT7</accession>
<dbReference type="AlphaFoldDB" id="A8BQT7"/>
<dbReference type="GO" id="GO:0005524">
    <property type="term" value="F:ATP binding"/>
    <property type="evidence" value="ECO:0007669"/>
    <property type="project" value="UniProtKB-KW"/>
</dbReference>
<comment type="subcellular location">
    <subcellularLocation>
        <location evidence="1">Membrane</location>
        <topology evidence="1">Multi-pass membrane protein</topology>
    </subcellularLocation>
</comment>
<dbReference type="OMA" id="RSISPWF"/>
<evidence type="ECO:0000256" key="6">
    <source>
        <dbReference type="ARBA" id="ARBA00022741"/>
    </source>
</evidence>
<evidence type="ECO:0000256" key="1">
    <source>
        <dbReference type="ARBA" id="ARBA00004141"/>
    </source>
</evidence>
<dbReference type="Gene3D" id="3.40.50.300">
    <property type="entry name" value="P-loop containing nucleotide triphosphate hydrolases"/>
    <property type="match status" value="1"/>
</dbReference>
<evidence type="ECO:0000256" key="2">
    <source>
        <dbReference type="ARBA" id="ARBA00008869"/>
    </source>
</evidence>
<dbReference type="GO" id="GO:0140359">
    <property type="term" value="F:ABC-type transporter activity"/>
    <property type="evidence" value="ECO:0007669"/>
    <property type="project" value="InterPro"/>
</dbReference>
<dbReference type="STRING" id="184922.A8BQT7"/>